<feature type="transmembrane region" description="Helical" evidence="6">
    <location>
        <begin position="415"/>
        <end position="435"/>
    </location>
</feature>
<evidence type="ECO:0000313" key="8">
    <source>
        <dbReference type="EMBL" id="CAB4322583.1"/>
    </source>
</evidence>
<dbReference type="InterPro" id="IPR001958">
    <property type="entry name" value="Tet-R_TetA/multi-R_MdtG-like"/>
</dbReference>
<feature type="transmembrane region" description="Helical" evidence="6">
    <location>
        <begin position="265"/>
        <end position="287"/>
    </location>
</feature>
<gene>
    <name evidence="8" type="ORF">UFOPK1392_00318</name>
    <name evidence="9" type="ORF">UFOPK3733_00121</name>
</gene>
<dbReference type="GO" id="GO:0016020">
    <property type="term" value="C:membrane"/>
    <property type="evidence" value="ECO:0007669"/>
    <property type="project" value="UniProtKB-SubCell"/>
</dbReference>
<name>A0A6J7HR43_9ZZZZ</name>
<feature type="transmembrane region" description="Helical" evidence="6">
    <location>
        <begin position="84"/>
        <end position="110"/>
    </location>
</feature>
<evidence type="ECO:0000256" key="5">
    <source>
        <dbReference type="ARBA" id="ARBA00023136"/>
    </source>
</evidence>
<sequence length="445" mass="45091">MARSNRRGGAERTPLPRGFGVLWVTVAIDLIGFGIVLPILPQYAERFGAGAALIGVLSASFSLAQLLFAPVWGRLSDRIGRKPLIILSLFGTAAGSLLTGVAGSIGILFLGRIIDGISGASVSVVQASVGDLAAPRDRARLMGLIGAAFGVGFVAGPAIGGLAALASPKLPFFIAAAIAAVNGIVAIRRLPETAKGVAGHPLAIPEVVAAREAEHSRAAAEAEIDGENIASAPALDGPGIVEPAHLVRPDDDELPPSTRAVIMRLIVVAFVGVVAFSGFEATFSLLAKQRLGLELAQTAGVFAGIGVVLVAVQGGLVGPVTRRLGEHRTMQFGLLANAIGLGLLAVDLGWSGLIPALLLLTVGQGLLTPTLSSAVAGLAGRQRGQWLGWQQSAGGLARVLGPLVAGSLFEFSGVGVPYALGAALAVLALLLLPTATRSAQAVTAR</sequence>
<dbReference type="InterPro" id="IPR020846">
    <property type="entry name" value="MFS_dom"/>
</dbReference>
<keyword evidence="2" id="KW-0813">Transport</keyword>
<proteinExistence type="predicted"/>
<feature type="transmembrane region" description="Helical" evidence="6">
    <location>
        <begin position="21"/>
        <end position="41"/>
    </location>
</feature>
<comment type="subcellular location">
    <subcellularLocation>
        <location evidence="1">Membrane</location>
        <topology evidence="1">Multi-pass membrane protein</topology>
    </subcellularLocation>
</comment>
<dbReference type="InterPro" id="IPR036259">
    <property type="entry name" value="MFS_trans_sf"/>
</dbReference>
<dbReference type="PANTHER" id="PTHR23504:SF15">
    <property type="entry name" value="MAJOR FACILITATOR SUPERFAMILY (MFS) PROFILE DOMAIN-CONTAINING PROTEIN"/>
    <property type="match status" value="1"/>
</dbReference>
<evidence type="ECO:0000256" key="2">
    <source>
        <dbReference type="ARBA" id="ARBA00022448"/>
    </source>
</evidence>
<feature type="transmembrane region" description="Helical" evidence="6">
    <location>
        <begin position="141"/>
        <end position="164"/>
    </location>
</feature>
<feature type="transmembrane region" description="Helical" evidence="6">
    <location>
        <begin position="299"/>
        <end position="320"/>
    </location>
</feature>
<feature type="transmembrane region" description="Helical" evidence="6">
    <location>
        <begin position="47"/>
        <end position="72"/>
    </location>
</feature>
<dbReference type="Pfam" id="PF07690">
    <property type="entry name" value="MFS_1"/>
    <property type="match status" value="1"/>
</dbReference>
<evidence type="ECO:0000256" key="6">
    <source>
        <dbReference type="SAM" id="Phobius"/>
    </source>
</evidence>
<feature type="transmembrane region" description="Helical" evidence="6">
    <location>
        <begin position="116"/>
        <end position="134"/>
    </location>
</feature>
<protein>
    <submittedName>
        <fullName evidence="9">Unannotated protein</fullName>
    </submittedName>
</protein>
<dbReference type="Gene3D" id="1.20.1250.20">
    <property type="entry name" value="MFS general substrate transporter like domains"/>
    <property type="match status" value="1"/>
</dbReference>
<keyword evidence="4 6" id="KW-1133">Transmembrane helix</keyword>
<organism evidence="9">
    <name type="scientific">freshwater metagenome</name>
    <dbReference type="NCBI Taxonomy" id="449393"/>
    <lineage>
        <taxon>unclassified sequences</taxon>
        <taxon>metagenomes</taxon>
        <taxon>ecological metagenomes</taxon>
    </lineage>
</organism>
<dbReference type="AlphaFoldDB" id="A0A6J7HR43"/>
<dbReference type="PANTHER" id="PTHR23504">
    <property type="entry name" value="MAJOR FACILITATOR SUPERFAMILY DOMAIN-CONTAINING PROTEIN 10"/>
    <property type="match status" value="1"/>
</dbReference>
<accession>A0A6J7HR43</accession>
<feature type="domain" description="Major facilitator superfamily (MFS) profile" evidence="7">
    <location>
        <begin position="18"/>
        <end position="440"/>
    </location>
</feature>
<evidence type="ECO:0000256" key="1">
    <source>
        <dbReference type="ARBA" id="ARBA00004141"/>
    </source>
</evidence>
<dbReference type="PRINTS" id="PR01035">
    <property type="entry name" value="TCRTETA"/>
</dbReference>
<dbReference type="EMBL" id="CAEMXZ010000008">
    <property type="protein sequence ID" value="CAB4322583.1"/>
    <property type="molecule type" value="Genomic_DNA"/>
</dbReference>
<keyword evidence="3 6" id="KW-0812">Transmembrane</keyword>
<evidence type="ECO:0000313" key="9">
    <source>
        <dbReference type="EMBL" id="CAB4921902.1"/>
    </source>
</evidence>
<evidence type="ECO:0000256" key="3">
    <source>
        <dbReference type="ARBA" id="ARBA00022692"/>
    </source>
</evidence>
<feature type="transmembrane region" description="Helical" evidence="6">
    <location>
        <begin position="332"/>
        <end position="350"/>
    </location>
</feature>
<reference evidence="9" key="1">
    <citation type="submission" date="2020-05" db="EMBL/GenBank/DDBJ databases">
        <authorList>
            <person name="Chiriac C."/>
            <person name="Salcher M."/>
            <person name="Ghai R."/>
            <person name="Kavagutti S V."/>
        </authorList>
    </citation>
    <scope>NUCLEOTIDE SEQUENCE</scope>
</reference>
<dbReference type="EMBL" id="CAFBNC010000003">
    <property type="protein sequence ID" value="CAB4921902.1"/>
    <property type="molecule type" value="Genomic_DNA"/>
</dbReference>
<evidence type="ECO:0000256" key="4">
    <source>
        <dbReference type="ARBA" id="ARBA00022989"/>
    </source>
</evidence>
<evidence type="ECO:0000259" key="7">
    <source>
        <dbReference type="PROSITE" id="PS50850"/>
    </source>
</evidence>
<dbReference type="GO" id="GO:0022857">
    <property type="term" value="F:transmembrane transporter activity"/>
    <property type="evidence" value="ECO:0007669"/>
    <property type="project" value="InterPro"/>
</dbReference>
<dbReference type="PROSITE" id="PS50850">
    <property type="entry name" value="MFS"/>
    <property type="match status" value="1"/>
</dbReference>
<dbReference type="InterPro" id="IPR011701">
    <property type="entry name" value="MFS"/>
</dbReference>
<feature type="transmembrane region" description="Helical" evidence="6">
    <location>
        <begin position="170"/>
        <end position="187"/>
    </location>
</feature>
<dbReference type="CDD" id="cd17330">
    <property type="entry name" value="MFS_SLC46_TetA_like"/>
    <property type="match status" value="1"/>
</dbReference>
<dbReference type="SUPFAM" id="SSF103473">
    <property type="entry name" value="MFS general substrate transporter"/>
    <property type="match status" value="1"/>
</dbReference>
<keyword evidence="5 6" id="KW-0472">Membrane</keyword>